<comment type="caution">
    <text evidence="2">The sequence shown here is derived from an EMBL/GenBank/DDBJ whole genome shotgun (WGS) entry which is preliminary data.</text>
</comment>
<proteinExistence type="predicted"/>
<organism evidence="2 3">
    <name type="scientific">Holothuria leucospilota</name>
    <name type="common">Black long sea cucumber</name>
    <name type="synonym">Mertensiothuria leucospilota</name>
    <dbReference type="NCBI Taxonomy" id="206669"/>
    <lineage>
        <taxon>Eukaryota</taxon>
        <taxon>Metazoa</taxon>
        <taxon>Echinodermata</taxon>
        <taxon>Eleutherozoa</taxon>
        <taxon>Echinozoa</taxon>
        <taxon>Holothuroidea</taxon>
        <taxon>Aspidochirotacea</taxon>
        <taxon>Aspidochirotida</taxon>
        <taxon>Holothuriidae</taxon>
        <taxon>Holothuria</taxon>
    </lineage>
</organism>
<keyword evidence="1" id="KW-1133">Transmembrane helix</keyword>
<protein>
    <submittedName>
        <fullName evidence="2">Uncharacterized protein</fullName>
    </submittedName>
</protein>
<keyword evidence="3" id="KW-1185">Reference proteome</keyword>
<keyword evidence="1" id="KW-0812">Transmembrane</keyword>
<dbReference type="AlphaFoldDB" id="A0A9Q1H3I8"/>
<evidence type="ECO:0000256" key="1">
    <source>
        <dbReference type="SAM" id="Phobius"/>
    </source>
</evidence>
<gene>
    <name evidence="2" type="ORF">HOLleu_25503</name>
</gene>
<name>A0A9Q1H3I8_HOLLE</name>
<dbReference type="EMBL" id="JAIZAY010000012">
    <property type="protein sequence ID" value="KAJ8032084.1"/>
    <property type="molecule type" value="Genomic_DNA"/>
</dbReference>
<accession>A0A9Q1H3I8</accession>
<feature type="transmembrane region" description="Helical" evidence="1">
    <location>
        <begin position="42"/>
        <end position="64"/>
    </location>
</feature>
<sequence length="68" mass="7145">MWVAVLVFELRIGKDVVTGPGADTIAGSNTDAGKVLVPASGMMVVMTLTMFAMLAAVLLMVMVWSNSK</sequence>
<evidence type="ECO:0000313" key="3">
    <source>
        <dbReference type="Proteomes" id="UP001152320"/>
    </source>
</evidence>
<dbReference type="Proteomes" id="UP001152320">
    <property type="component" value="Chromosome 12"/>
</dbReference>
<keyword evidence="1" id="KW-0472">Membrane</keyword>
<evidence type="ECO:0000313" key="2">
    <source>
        <dbReference type="EMBL" id="KAJ8032084.1"/>
    </source>
</evidence>
<reference evidence="2" key="1">
    <citation type="submission" date="2021-10" db="EMBL/GenBank/DDBJ databases">
        <title>Tropical sea cucumber genome reveals ecological adaptation and Cuvierian tubules defense mechanism.</title>
        <authorList>
            <person name="Chen T."/>
        </authorList>
    </citation>
    <scope>NUCLEOTIDE SEQUENCE</scope>
    <source>
        <strain evidence="2">Nanhai2018</strain>
        <tissue evidence="2">Muscle</tissue>
    </source>
</reference>